<feature type="transmembrane region" description="Helical" evidence="1">
    <location>
        <begin position="37"/>
        <end position="62"/>
    </location>
</feature>
<evidence type="ECO:0000313" key="2">
    <source>
        <dbReference type="EMBL" id="SEL40364.1"/>
    </source>
</evidence>
<proteinExistence type="predicted"/>
<keyword evidence="1" id="KW-0472">Membrane</keyword>
<dbReference type="RefSeq" id="WP_042447993.1">
    <property type="nucleotide sequence ID" value="NZ_BBPN01000013.1"/>
</dbReference>
<feature type="transmembrane region" description="Helical" evidence="1">
    <location>
        <begin position="197"/>
        <end position="215"/>
    </location>
</feature>
<dbReference type="eggNOG" id="COG1277">
    <property type="taxonomic scope" value="Bacteria"/>
</dbReference>
<dbReference type="STRING" id="235985.SAMN05414137_108172"/>
<dbReference type="AlphaFoldDB" id="A0A1H7PY67"/>
<evidence type="ECO:0000256" key="1">
    <source>
        <dbReference type="SAM" id="Phobius"/>
    </source>
</evidence>
<dbReference type="OrthoDB" id="3297477at2"/>
<keyword evidence="1" id="KW-0812">Transmembrane</keyword>
<dbReference type="PANTHER" id="PTHR37305:SF1">
    <property type="entry name" value="MEMBRANE PROTEIN"/>
    <property type="match status" value="1"/>
</dbReference>
<dbReference type="Proteomes" id="UP000183015">
    <property type="component" value="Unassembled WGS sequence"/>
</dbReference>
<dbReference type="EMBL" id="FOAZ01000008">
    <property type="protein sequence ID" value="SEL40364.1"/>
    <property type="molecule type" value="Genomic_DNA"/>
</dbReference>
<feature type="transmembrane region" description="Helical" evidence="1">
    <location>
        <begin position="168"/>
        <end position="190"/>
    </location>
</feature>
<keyword evidence="3" id="KW-1185">Reference proteome</keyword>
<evidence type="ECO:0000313" key="3">
    <source>
        <dbReference type="Proteomes" id="UP000183015"/>
    </source>
</evidence>
<accession>A0A1H7PY67</accession>
<reference evidence="3" key="1">
    <citation type="submission" date="2016-10" db="EMBL/GenBank/DDBJ databases">
        <authorList>
            <person name="Varghese N."/>
        </authorList>
    </citation>
    <scope>NUCLEOTIDE SEQUENCE [LARGE SCALE GENOMIC DNA]</scope>
    <source>
        <strain evidence="3">DSM 45096 / BCRC 16803 / CGMCC 4.1857 / CIP 109030 / JCM 12277 / KCTC 19219 / NBRC 100920 / 33214</strain>
    </source>
</reference>
<organism evidence="2 3">
    <name type="scientific">Streptacidiphilus jiangxiensis</name>
    <dbReference type="NCBI Taxonomy" id="235985"/>
    <lineage>
        <taxon>Bacteria</taxon>
        <taxon>Bacillati</taxon>
        <taxon>Actinomycetota</taxon>
        <taxon>Actinomycetes</taxon>
        <taxon>Kitasatosporales</taxon>
        <taxon>Streptomycetaceae</taxon>
        <taxon>Streptacidiphilus</taxon>
    </lineage>
</organism>
<protein>
    <recommendedName>
        <fullName evidence="4">ABC-2 family transporter protein</fullName>
    </recommendedName>
</protein>
<evidence type="ECO:0008006" key="4">
    <source>
        <dbReference type="Google" id="ProtNLM"/>
    </source>
</evidence>
<feature type="transmembrane region" description="Helical" evidence="1">
    <location>
        <begin position="129"/>
        <end position="148"/>
    </location>
</feature>
<gene>
    <name evidence="2" type="ORF">SAMN05414137_108172</name>
</gene>
<feature type="transmembrane region" description="Helical" evidence="1">
    <location>
        <begin position="254"/>
        <end position="275"/>
    </location>
</feature>
<dbReference type="PANTHER" id="PTHR37305">
    <property type="entry name" value="INTEGRAL MEMBRANE PROTEIN-RELATED"/>
    <property type="match status" value="1"/>
</dbReference>
<sequence>MSATLTATTQTSAAPTPKPTYKVTFGRVVRSEWSKFLSLRSTWITLGLALVLLVGIGVMFAYRYNPAAVHGPNADVHDSVTIALRSTELAQLALGVLGVLATAGEYTTGLIRSTLTAVPKRWPVLAAKVLVYFGVVLVVATVGAFASFLGGEPLLHGQPVALTLSSPGVLRCLFGAGLYLALIAVLGAGLGMLVRSVAGGISLLVTLLMLMPIFLDILPSSWKPDVSPYLPGLEGGAGGSIIDLHTAPGALSPGAGLAVLCAWVVAALIGAAYRLQRFDS</sequence>
<name>A0A1H7PY67_STRJI</name>
<keyword evidence="1" id="KW-1133">Transmembrane helix</keyword>